<sequence>MRRRALYFGVATTLALVISSPTAISAVKAGSNCTTIGQSKTVSGQHLECKKHGNKRHWTRVSHPAPAPSPTVGGVQILMTKLQETILNQTLSYPVTGQAQVSSAIITLVSGEETGWHRHDAPLYAHILSGVLQVSYDGGIVKTYKAGESLLEAIGTYHNGQNLGKQPVRILVVNIGAVGVENTVKKL</sequence>
<evidence type="ECO:0000313" key="2">
    <source>
        <dbReference type="EMBL" id="CAB4781850.1"/>
    </source>
</evidence>
<dbReference type="CDD" id="cd02236">
    <property type="entry name" value="cupin_CV2614-like"/>
    <property type="match status" value="1"/>
</dbReference>
<reference evidence="3" key="1">
    <citation type="submission" date="2020-05" db="EMBL/GenBank/DDBJ databases">
        <authorList>
            <person name="Chiriac C."/>
            <person name="Salcher M."/>
            <person name="Ghai R."/>
            <person name="Kavagutti S V."/>
        </authorList>
    </citation>
    <scope>NUCLEOTIDE SEQUENCE</scope>
</reference>
<feature type="domain" description="Cupin type-2" evidence="1">
    <location>
        <begin position="105"/>
        <end position="173"/>
    </location>
</feature>
<gene>
    <name evidence="2" type="ORF">UFOPK2918_00994</name>
    <name evidence="3" type="ORF">UFOPK4303_00952</name>
</gene>
<evidence type="ECO:0000259" key="1">
    <source>
        <dbReference type="Pfam" id="PF07883"/>
    </source>
</evidence>
<dbReference type="AlphaFoldDB" id="A0A6J7TCB0"/>
<accession>A0A6J7TCB0</accession>
<dbReference type="InterPro" id="IPR014710">
    <property type="entry name" value="RmlC-like_jellyroll"/>
</dbReference>
<dbReference type="Pfam" id="PF07883">
    <property type="entry name" value="Cupin_2"/>
    <property type="match status" value="1"/>
</dbReference>
<dbReference type="Gene3D" id="2.60.120.10">
    <property type="entry name" value="Jelly Rolls"/>
    <property type="match status" value="1"/>
</dbReference>
<proteinExistence type="predicted"/>
<name>A0A6J7TCB0_9ZZZZ</name>
<dbReference type="EMBL" id="CAEZZT010000075">
    <property type="protein sequence ID" value="CAB4781850.1"/>
    <property type="molecule type" value="Genomic_DNA"/>
</dbReference>
<dbReference type="InterPro" id="IPR013096">
    <property type="entry name" value="Cupin_2"/>
</dbReference>
<dbReference type="EMBL" id="CAFBQI010000081">
    <property type="protein sequence ID" value="CAB5050963.1"/>
    <property type="molecule type" value="Genomic_DNA"/>
</dbReference>
<dbReference type="InterPro" id="IPR011051">
    <property type="entry name" value="RmlC_Cupin_sf"/>
</dbReference>
<evidence type="ECO:0000313" key="3">
    <source>
        <dbReference type="EMBL" id="CAB5050963.1"/>
    </source>
</evidence>
<dbReference type="SUPFAM" id="SSF51182">
    <property type="entry name" value="RmlC-like cupins"/>
    <property type="match status" value="1"/>
</dbReference>
<organism evidence="3">
    <name type="scientific">freshwater metagenome</name>
    <dbReference type="NCBI Taxonomy" id="449393"/>
    <lineage>
        <taxon>unclassified sequences</taxon>
        <taxon>metagenomes</taxon>
        <taxon>ecological metagenomes</taxon>
    </lineage>
</organism>
<protein>
    <submittedName>
        <fullName evidence="3">Unannotated protein</fullName>
    </submittedName>
</protein>